<organism evidence="1 2">
    <name type="scientific">Rhododendron molle</name>
    <name type="common">Chinese azalea</name>
    <name type="synonym">Azalea mollis</name>
    <dbReference type="NCBI Taxonomy" id="49168"/>
    <lineage>
        <taxon>Eukaryota</taxon>
        <taxon>Viridiplantae</taxon>
        <taxon>Streptophyta</taxon>
        <taxon>Embryophyta</taxon>
        <taxon>Tracheophyta</taxon>
        <taxon>Spermatophyta</taxon>
        <taxon>Magnoliopsida</taxon>
        <taxon>eudicotyledons</taxon>
        <taxon>Gunneridae</taxon>
        <taxon>Pentapetalae</taxon>
        <taxon>asterids</taxon>
        <taxon>Ericales</taxon>
        <taxon>Ericaceae</taxon>
        <taxon>Ericoideae</taxon>
        <taxon>Rhodoreae</taxon>
        <taxon>Rhododendron</taxon>
    </lineage>
</organism>
<evidence type="ECO:0000313" key="2">
    <source>
        <dbReference type="Proteomes" id="UP001062846"/>
    </source>
</evidence>
<gene>
    <name evidence="1" type="ORF">RHMOL_Rhmol03G0026800</name>
</gene>
<protein>
    <submittedName>
        <fullName evidence="1">Uncharacterized protein</fullName>
    </submittedName>
</protein>
<comment type="caution">
    <text evidence="1">The sequence shown here is derived from an EMBL/GenBank/DDBJ whole genome shotgun (WGS) entry which is preliminary data.</text>
</comment>
<evidence type="ECO:0000313" key="1">
    <source>
        <dbReference type="EMBL" id="KAI8562308.1"/>
    </source>
</evidence>
<keyword evidence="2" id="KW-1185">Reference proteome</keyword>
<sequence length="78" mass="8918">MAATNYSCSPRIALDRMELHLAALNCTWPRIIALGSFELYMAAWNCTWPRQIERPNAILGSQVQFKANSKQIRIHLLC</sequence>
<name>A0ACC0P9D9_RHOML</name>
<proteinExistence type="predicted"/>
<dbReference type="EMBL" id="CM046390">
    <property type="protein sequence ID" value="KAI8562308.1"/>
    <property type="molecule type" value="Genomic_DNA"/>
</dbReference>
<dbReference type="Proteomes" id="UP001062846">
    <property type="component" value="Chromosome 3"/>
</dbReference>
<accession>A0ACC0P9D9</accession>
<reference evidence="1" key="1">
    <citation type="submission" date="2022-02" db="EMBL/GenBank/DDBJ databases">
        <title>Plant Genome Project.</title>
        <authorList>
            <person name="Zhang R.-G."/>
        </authorList>
    </citation>
    <scope>NUCLEOTIDE SEQUENCE</scope>
    <source>
        <strain evidence="1">AT1</strain>
    </source>
</reference>